<comment type="caution">
    <text evidence="8">The sequence shown here is derived from an EMBL/GenBank/DDBJ whole genome shotgun (WGS) entry which is preliminary data.</text>
</comment>
<dbReference type="PANTHER" id="PTHR47683">
    <property type="entry name" value="PSEUDOURIDINE SYNTHASE FAMILY PROTEIN-RELATED"/>
    <property type="match status" value="1"/>
</dbReference>
<dbReference type="InterPro" id="IPR059181">
    <property type="entry name" value="RWDD2A-B_C"/>
</dbReference>
<feature type="signal peptide" evidence="6">
    <location>
        <begin position="1"/>
        <end position="19"/>
    </location>
</feature>
<feature type="region of interest" description="Disordered" evidence="4">
    <location>
        <begin position="993"/>
        <end position="1014"/>
    </location>
</feature>
<dbReference type="Pfam" id="PF06544">
    <property type="entry name" value="Prp3_C"/>
    <property type="match status" value="1"/>
</dbReference>
<dbReference type="Gene3D" id="3.10.290.10">
    <property type="entry name" value="RNA-binding S4 domain"/>
    <property type="match status" value="1"/>
</dbReference>
<protein>
    <recommendedName>
        <fullName evidence="7">PLD phosphodiesterase domain-containing protein</fullName>
    </recommendedName>
</protein>
<dbReference type="Proteomes" id="UP000572268">
    <property type="component" value="Unassembled WGS sequence"/>
</dbReference>
<dbReference type="InterPro" id="IPR002942">
    <property type="entry name" value="S4_RNA-bd"/>
</dbReference>
<feature type="transmembrane region" description="Helical" evidence="5">
    <location>
        <begin position="460"/>
        <end position="482"/>
    </location>
</feature>
<dbReference type="CDD" id="cd02870">
    <property type="entry name" value="PseudoU_synth_RsuA_like"/>
    <property type="match status" value="1"/>
</dbReference>
<dbReference type="SUPFAM" id="SSF55120">
    <property type="entry name" value="Pseudouridine synthase"/>
    <property type="match status" value="1"/>
</dbReference>
<organism evidence="8 10">
    <name type="scientific">Perkinsus olseni</name>
    <name type="common">Perkinsus atlanticus</name>
    <dbReference type="NCBI Taxonomy" id="32597"/>
    <lineage>
        <taxon>Eukaryota</taxon>
        <taxon>Sar</taxon>
        <taxon>Alveolata</taxon>
        <taxon>Perkinsozoa</taxon>
        <taxon>Perkinsea</taxon>
        <taxon>Perkinsida</taxon>
        <taxon>Perkinsidae</taxon>
        <taxon>Perkinsus</taxon>
    </lineage>
</organism>
<dbReference type="EMBL" id="JABANN010000007">
    <property type="protein sequence ID" value="KAF4675999.1"/>
    <property type="molecule type" value="Genomic_DNA"/>
</dbReference>
<feature type="transmembrane region" description="Helical" evidence="5">
    <location>
        <begin position="488"/>
        <end position="507"/>
    </location>
</feature>
<feature type="compositionally biased region" description="Basic and acidic residues" evidence="4">
    <location>
        <begin position="1848"/>
        <end position="1858"/>
    </location>
</feature>
<feature type="transmembrane region" description="Helical" evidence="5">
    <location>
        <begin position="765"/>
        <end position="786"/>
    </location>
</feature>
<dbReference type="GO" id="GO:0006364">
    <property type="term" value="P:rRNA processing"/>
    <property type="evidence" value="ECO:0007669"/>
    <property type="project" value="UniProtKB-ARBA"/>
</dbReference>
<dbReference type="CDD" id="cd00165">
    <property type="entry name" value="S4"/>
    <property type="match status" value="1"/>
</dbReference>
<dbReference type="Gene3D" id="3.30.70.580">
    <property type="entry name" value="Pseudouridine synthase I, catalytic domain, N-terminal subdomain"/>
    <property type="match status" value="1"/>
</dbReference>
<keyword evidence="5" id="KW-1133">Transmembrane helix</keyword>
<keyword evidence="3" id="KW-0694">RNA-binding</keyword>
<evidence type="ECO:0000256" key="3">
    <source>
        <dbReference type="PROSITE-ProRule" id="PRU00182"/>
    </source>
</evidence>
<dbReference type="GO" id="GO:0009982">
    <property type="term" value="F:pseudouridine synthase activity"/>
    <property type="evidence" value="ECO:0007669"/>
    <property type="project" value="InterPro"/>
</dbReference>
<feature type="transmembrane region" description="Helical" evidence="5">
    <location>
        <begin position="793"/>
        <end position="812"/>
    </location>
</feature>
<dbReference type="GO" id="GO:0001522">
    <property type="term" value="P:pseudouridine synthesis"/>
    <property type="evidence" value="ECO:0007669"/>
    <property type="project" value="InterPro"/>
</dbReference>
<feature type="transmembrane region" description="Helical" evidence="5">
    <location>
        <begin position="432"/>
        <end position="453"/>
    </location>
</feature>
<keyword evidence="6" id="KW-0732">Signal</keyword>
<proteinExistence type="inferred from homology"/>
<evidence type="ECO:0000256" key="1">
    <source>
        <dbReference type="ARBA" id="ARBA00008348"/>
    </source>
</evidence>
<dbReference type="PROSITE" id="PS50035">
    <property type="entry name" value="PLD"/>
    <property type="match status" value="1"/>
</dbReference>
<dbReference type="InterPro" id="IPR001736">
    <property type="entry name" value="PLipase_D/transphosphatidylase"/>
</dbReference>
<dbReference type="NCBIfam" id="TIGR00093">
    <property type="entry name" value="pseudouridine synthase"/>
    <property type="match status" value="1"/>
</dbReference>
<dbReference type="CDD" id="cd24163">
    <property type="entry name" value="RWDD2_C"/>
    <property type="match status" value="1"/>
</dbReference>
<dbReference type="OrthoDB" id="432412at2759"/>
<evidence type="ECO:0000313" key="11">
    <source>
        <dbReference type="Proteomes" id="UP000572268"/>
    </source>
</evidence>
<dbReference type="InterPro" id="IPR000748">
    <property type="entry name" value="PsdUridine_synth_RsuA/RluB/E/F"/>
</dbReference>
<name>A0A7J6MFY2_PEROL</name>
<comment type="similarity">
    <text evidence="1">Belongs to the pseudouridine synthase RsuA family.</text>
</comment>
<dbReference type="Proteomes" id="UP000570595">
    <property type="component" value="Unassembled WGS sequence"/>
</dbReference>
<feature type="transmembrane region" description="Helical" evidence="5">
    <location>
        <begin position="405"/>
        <end position="426"/>
    </location>
</feature>
<feature type="transmembrane region" description="Helical" evidence="5">
    <location>
        <begin position="848"/>
        <end position="867"/>
    </location>
</feature>
<dbReference type="InterPro" id="IPR050343">
    <property type="entry name" value="RsuA_PseudoU_synthase"/>
</dbReference>
<feature type="region of interest" description="Disordered" evidence="4">
    <location>
        <begin position="1837"/>
        <end position="1858"/>
    </location>
</feature>
<dbReference type="InterPro" id="IPR020103">
    <property type="entry name" value="PsdUridine_synth_cat_dom_sf"/>
</dbReference>
<dbReference type="InterPro" id="IPR018496">
    <property type="entry name" value="PsdUridine_synth_RsuA/RluB_CS"/>
</dbReference>
<dbReference type="InterPro" id="IPR006145">
    <property type="entry name" value="PsdUridine_synth_RsuA/RluA"/>
</dbReference>
<keyword evidence="5" id="KW-0812">Transmembrane</keyword>
<feature type="region of interest" description="Disordered" evidence="4">
    <location>
        <begin position="1240"/>
        <end position="1262"/>
    </location>
</feature>
<keyword evidence="2" id="KW-0413">Isomerase</keyword>
<dbReference type="PROSITE" id="PS50889">
    <property type="entry name" value="S4"/>
    <property type="match status" value="1"/>
</dbReference>
<feature type="compositionally biased region" description="Basic residues" evidence="4">
    <location>
        <begin position="1837"/>
        <end position="1846"/>
    </location>
</feature>
<dbReference type="SUPFAM" id="SSF55174">
    <property type="entry name" value="Alpha-L RNA-binding motif"/>
    <property type="match status" value="1"/>
</dbReference>
<feature type="transmembrane region" description="Helical" evidence="5">
    <location>
        <begin position="912"/>
        <end position="933"/>
    </location>
</feature>
<dbReference type="Pfam" id="PF01479">
    <property type="entry name" value="S4"/>
    <property type="match status" value="1"/>
</dbReference>
<feature type="transmembrane region" description="Helical" evidence="5">
    <location>
        <begin position="519"/>
        <end position="538"/>
    </location>
</feature>
<dbReference type="InterPro" id="IPR020094">
    <property type="entry name" value="TruA/RsuA/RluB/E/F_N"/>
</dbReference>
<feature type="transmembrane region" description="Helical" evidence="5">
    <location>
        <begin position="818"/>
        <end position="841"/>
    </location>
</feature>
<evidence type="ECO:0000256" key="5">
    <source>
        <dbReference type="SAM" id="Phobius"/>
    </source>
</evidence>
<dbReference type="PANTHER" id="PTHR47683:SF2">
    <property type="entry name" value="RNA-BINDING S4 DOMAIN-CONTAINING PROTEIN"/>
    <property type="match status" value="1"/>
</dbReference>
<evidence type="ECO:0000256" key="6">
    <source>
        <dbReference type="SAM" id="SignalP"/>
    </source>
</evidence>
<dbReference type="GO" id="GO:0003723">
    <property type="term" value="F:RNA binding"/>
    <property type="evidence" value="ECO:0007669"/>
    <property type="project" value="UniProtKB-KW"/>
</dbReference>
<dbReference type="EMBL" id="JABAHT010000008">
    <property type="protein sequence ID" value="KAF4670552.1"/>
    <property type="molecule type" value="Genomic_DNA"/>
</dbReference>
<feature type="transmembrane region" description="Helical" evidence="5">
    <location>
        <begin position="376"/>
        <end position="398"/>
    </location>
</feature>
<feature type="domain" description="PLD phosphodiesterase" evidence="7">
    <location>
        <begin position="1269"/>
        <end position="1296"/>
    </location>
</feature>
<accession>A0A7J6MFY2</accession>
<dbReference type="PROSITE" id="PS01149">
    <property type="entry name" value="PSI_RSU"/>
    <property type="match status" value="1"/>
</dbReference>
<dbReference type="Pfam" id="PF00849">
    <property type="entry name" value="PseudoU_synth_2"/>
    <property type="match status" value="1"/>
</dbReference>
<feature type="chain" id="PRO_5044127932" description="PLD phosphodiesterase domain-containing protein" evidence="6">
    <location>
        <begin position="20"/>
        <end position="1858"/>
    </location>
</feature>
<keyword evidence="5" id="KW-0472">Membrane</keyword>
<evidence type="ECO:0000313" key="9">
    <source>
        <dbReference type="EMBL" id="KAF4675999.1"/>
    </source>
</evidence>
<dbReference type="InterPro" id="IPR036986">
    <property type="entry name" value="S4_RNA-bd_sf"/>
</dbReference>
<dbReference type="InterPro" id="IPR042092">
    <property type="entry name" value="PsdUridine_s_RsuA/RluB/E/F_cat"/>
</dbReference>
<evidence type="ECO:0000256" key="2">
    <source>
        <dbReference type="ARBA" id="ARBA00023235"/>
    </source>
</evidence>
<sequence>MRLHHSAVIIVLSVVSGSAQPRVGICFHGKVHGRVTNETMLSVGRYFVSMIVDEGYEVDAFVGMPHLWESAPEWRTARAFMNTLRVAGANVQLFTQDERVGVEERLREAGFDIHSRRQRQILLGRVGQAFCGSRLLIYRILDTCMQHFVVAEAATGVRYQWLIRSRPDLHWLAPHVSLRLLSQIVGEDSAVVFVPDGEDYGGLNDRHAVMTRMAGVAVCSVRYFSQWKMLVSGEAAAMVAAHPSTPHVDRFGSEVYLAMVLSDVTIDRIPSSYYVYCLSEASLNSEPGPPLDHNEWYACAQETLVDWHGNYPCRTPSTGALRHVKYGGEFNASVTTAACLAGRGWDAGTVKECCYIDNTSMSLRVARRFLDYPCTFYMLSFVFSTILLSVLCFVPTVVDWFGPDVATLSLMAVTLAAGDCLCGGARNSMKVISASVIANFLSGIWTLAIRAVFDAVSAEYNSYIAAVWALPLMALHAFAYNVKPVTEVYSVPLGALMVCTIPIYGAVDAICSEIGRCMLAGIAAAVVTFAVTCLLSLVRCRSCRLCGSSKMSLAEAGSALLAYFHALCNSLMAPSGIQEDYELARAASARCQKTLYQAWKQAEDEGALRVAHLQAACFGHLATFAQTVHPPRSGKPLSLPAACEGLVTASFMLKFTSVIAAVSECALPSEELLTDLIHSSMSAHVTQGYKSSAADAFALQAAVIETARFVRAMRRVRMATTQYVASTMGSFKVVTRMLARNTSLQLRGVAAARQWFPSRFEAEEALYYTIRMSAMMLVSTLLYTVWEGRDGAIDAYALWGLLPGLMTLQLLLKGGMIRAVYCVAPLFAWTLFGSALGLASAEANRGNISAYATQLVLLAAIASYLHRRSVKRVSGPLLAYLAWLIVAMASWKDDESSNSGQMRRDSYAIWHVALYRIAIVCTGVFLAMIFAMMPPPFRLRSALDSPHKDLVETAVDVAVRAVVKATRSHANNGDKAEGQSALAYSRSMSHLLSATEEEKPQAGHHSSAYRGGASEGVSAHSLDILVHFSPATKPLLRQSKLQDQLLRRSGLSASLNDALVDLSWATLAVAGPAKDCRLSAKGISLADKLITRMDELLGAIKMSESNINLTSAQQVECASWVKQAVMGLNVELTKTRTKLWAETADKTDRTMGITDPAEKFLLTGLLQIVSLGAHLVHFGDCWLRLEEVLGIESQVVAGDATANPFITRGETSTDLTRAVPFQGRSDAPFVPRSKSAHQFVKSSPWRRPRTPSTSISWEPTWGHDPEPRVSALEHSKGMLSEESIAHVGSENVTVDRLLSKLGLCSRTEAGRLIERGRITVNGRPIVQNKWVNVREDSILVNGTPLEATCRLTLLMHKPAGCMVSRDDPLNRDTVFQLLPDPSVYIGASGRLDKDTTGLLLLTNDTYLQASLVDPAYKVPKVYRVVVKGAPLNGAQLMALRSGVSLEDGPTLPTLVEPLDANGNPLPLEMSEYDRYTCKQFNITLWEGRNRQVRRMVEAVGSTVRDLCRIQLGPFAIDEVGLPSPGDVRELSREEVESLKAYINSQAMRTKRGQSQEAEALKSAYEPDDGFMWLHEPKAGDDGAELAYAVTVRSNGPVESTVTLMFTLPCGYPLKEDAVPEVVAVEGSEAVQRKLRKIEDTVATNVRQQSKSGYDFPILASLAPVADLLTQCEEEWVAMETERKKEEAEEDYAWAAHLAVAAQKYEQRHGPPVLGRRMIYSHHIWSPVKRKYILEWARALRLGGMSKLGYPGCILVEGDERDCTEFVNLVTRLRWKYIAVRGEEQIPVPHGKSLDDMRALPLSFTEYGWDDMDKVAARCREAGLEELFLTCMKIYGGKKSKEKKARTKSTAEKKEKKKR</sequence>
<evidence type="ECO:0000259" key="7">
    <source>
        <dbReference type="PROSITE" id="PS50035"/>
    </source>
</evidence>
<reference evidence="10 11" key="1">
    <citation type="submission" date="2020-04" db="EMBL/GenBank/DDBJ databases">
        <title>Perkinsus olseni comparative genomics.</title>
        <authorList>
            <person name="Bogema D.R."/>
        </authorList>
    </citation>
    <scope>NUCLEOTIDE SEQUENCE [LARGE SCALE GENOMIC DNA]</scope>
    <source>
        <strain evidence="8">ATCC PRA-179</strain>
        <strain evidence="9">ATCC PRA-31</strain>
    </source>
</reference>
<evidence type="ECO:0000313" key="8">
    <source>
        <dbReference type="EMBL" id="KAF4670552.1"/>
    </source>
</evidence>
<evidence type="ECO:0000313" key="10">
    <source>
        <dbReference type="Proteomes" id="UP000570595"/>
    </source>
</evidence>
<gene>
    <name evidence="9" type="ORF">FOL46_008610</name>
    <name evidence="8" type="ORF">FOZ61_010143</name>
</gene>
<evidence type="ECO:0000256" key="4">
    <source>
        <dbReference type="SAM" id="MobiDB-lite"/>
    </source>
</evidence>
<dbReference type="InterPro" id="IPR010541">
    <property type="entry name" value="Prp3_C"/>
</dbReference>
<dbReference type="Gene3D" id="3.30.70.1560">
    <property type="entry name" value="Alpha-L RNA-binding motif"/>
    <property type="match status" value="1"/>
</dbReference>